<keyword evidence="3" id="KW-1185">Reference proteome</keyword>
<evidence type="ECO:0000313" key="2">
    <source>
        <dbReference type="EMBL" id="QIL49832.1"/>
    </source>
</evidence>
<organism evidence="2 3">
    <name type="scientific">Vagococcus hydrophili</name>
    <dbReference type="NCBI Taxonomy" id="2714947"/>
    <lineage>
        <taxon>Bacteria</taxon>
        <taxon>Bacillati</taxon>
        <taxon>Bacillota</taxon>
        <taxon>Bacilli</taxon>
        <taxon>Lactobacillales</taxon>
        <taxon>Enterococcaceae</taxon>
        <taxon>Vagococcus</taxon>
    </lineage>
</organism>
<feature type="coiled-coil region" evidence="1">
    <location>
        <begin position="15"/>
        <end position="52"/>
    </location>
</feature>
<keyword evidence="1" id="KW-0175">Coiled coil</keyword>
<dbReference type="EMBL" id="CP049887">
    <property type="protein sequence ID" value="QIL49832.1"/>
    <property type="molecule type" value="Genomic_DNA"/>
</dbReference>
<protein>
    <submittedName>
        <fullName evidence="2">Uncharacterized protein</fullName>
    </submittedName>
</protein>
<dbReference type="Proteomes" id="UP000501747">
    <property type="component" value="Chromosome"/>
</dbReference>
<dbReference type="KEGG" id="vhy:G7082_14260"/>
<accession>A0A6G8AY01</accession>
<sequence>MTMTNYTLEDYLKAKKSLVSTLNKIEKAIISLEEKQNNGKNLKSQITLSKERVLALTISIELIELEIEKLSK</sequence>
<name>A0A6G8AY01_9ENTE</name>
<evidence type="ECO:0000313" key="3">
    <source>
        <dbReference type="Proteomes" id="UP000501747"/>
    </source>
</evidence>
<proteinExistence type="predicted"/>
<reference evidence="2 3" key="1">
    <citation type="submission" date="2020-03" db="EMBL/GenBank/DDBJ databases">
        <title>Vagococcus sp. nov., isolated from beetles.</title>
        <authorList>
            <person name="Hyun D.-W."/>
            <person name="Bae J.-W."/>
        </authorList>
    </citation>
    <scope>NUCLEOTIDE SEQUENCE [LARGE SCALE GENOMIC DNA]</scope>
    <source>
        <strain evidence="2 3">HDW17B</strain>
    </source>
</reference>
<gene>
    <name evidence="2" type="ORF">G7082_14260</name>
</gene>
<dbReference type="AlphaFoldDB" id="A0A6G8AY01"/>
<evidence type="ECO:0000256" key="1">
    <source>
        <dbReference type="SAM" id="Coils"/>
    </source>
</evidence>